<dbReference type="PANTHER" id="PTHR43877:SF1">
    <property type="entry name" value="ACETYLTRANSFERASE"/>
    <property type="match status" value="1"/>
</dbReference>
<evidence type="ECO:0000259" key="3">
    <source>
        <dbReference type="PROSITE" id="PS51186"/>
    </source>
</evidence>
<keyword evidence="1 4" id="KW-0808">Transferase</keyword>
<feature type="domain" description="N-acetyltransferase" evidence="3">
    <location>
        <begin position="5"/>
        <end position="166"/>
    </location>
</feature>
<dbReference type="SUPFAM" id="SSF55729">
    <property type="entry name" value="Acyl-CoA N-acyltransferases (Nat)"/>
    <property type="match status" value="1"/>
</dbReference>
<dbReference type="CDD" id="cd04301">
    <property type="entry name" value="NAT_SF"/>
    <property type="match status" value="1"/>
</dbReference>
<keyword evidence="5" id="KW-1185">Reference proteome</keyword>
<evidence type="ECO:0000256" key="1">
    <source>
        <dbReference type="ARBA" id="ARBA00022679"/>
    </source>
</evidence>
<dbReference type="EMBL" id="JBHSLD010000007">
    <property type="protein sequence ID" value="MFC5380557.1"/>
    <property type="molecule type" value="Genomic_DNA"/>
</dbReference>
<organism evidence="4 5">
    <name type="scientific">Aquipuribacter nitratireducens</name>
    <dbReference type="NCBI Taxonomy" id="650104"/>
    <lineage>
        <taxon>Bacteria</taxon>
        <taxon>Bacillati</taxon>
        <taxon>Actinomycetota</taxon>
        <taxon>Actinomycetes</taxon>
        <taxon>Micrococcales</taxon>
        <taxon>Intrasporangiaceae</taxon>
        <taxon>Aquipuribacter</taxon>
    </lineage>
</organism>
<reference evidence="5" key="1">
    <citation type="journal article" date="2019" name="Int. J. Syst. Evol. Microbiol.">
        <title>The Global Catalogue of Microorganisms (GCM) 10K type strain sequencing project: providing services to taxonomists for standard genome sequencing and annotation.</title>
        <authorList>
            <consortium name="The Broad Institute Genomics Platform"/>
            <consortium name="The Broad Institute Genome Sequencing Center for Infectious Disease"/>
            <person name="Wu L."/>
            <person name="Ma J."/>
        </authorList>
    </citation>
    <scope>NUCLEOTIDE SEQUENCE [LARGE SCALE GENOMIC DNA]</scope>
    <source>
        <strain evidence="5">CCUG 43114</strain>
    </source>
</reference>
<accession>A0ABW0GMC2</accession>
<gene>
    <name evidence="4" type="ORF">ACFPJ6_07125</name>
</gene>
<dbReference type="Proteomes" id="UP001596122">
    <property type="component" value="Unassembled WGS sequence"/>
</dbReference>
<dbReference type="InterPro" id="IPR050832">
    <property type="entry name" value="Bact_Acetyltransf"/>
</dbReference>
<dbReference type="Pfam" id="PF00583">
    <property type="entry name" value="Acetyltransf_1"/>
    <property type="match status" value="1"/>
</dbReference>
<dbReference type="PROSITE" id="PS51186">
    <property type="entry name" value="GNAT"/>
    <property type="match status" value="1"/>
</dbReference>
<evidence type="ECO:0000256" key="2">
    <source>
        <dbReference type="ARBA" id="ARBA00023315"/>
    </source>
</evidence>
<comment type="caution">
    <text evidence="4">The sequence shown here is derived from an EMBL/GenBank/DDBJ whole genome shotgun (WGS) entry which is preliminary data.</text>
</comment>
<proteinExistence type="predicted"/>
<name>A0ABW0GMC2_9MICO</name>
<evidence type="ECO:0000313" key="4">
    <source>
        <dbReference type="EMBL" id="MFC5380557.1"/>
    </source>
</evidence>
<dbReference type="RefSeq" id="WP_340268044.1">
    <property type="nucleotide sequence ID" value="NZ_JBBEOG010000002.1"/>
</dbReference>
<dbReference type="PANTHER" id="PTHR43877">
    <property type="entry name" value="AMINOALKYLPHOSPHONATE N-ACETYLTRANSFERASE-RELATED-RELATED"/>
    <property type="match status" value="1"/>
</dbReference>
<evidence type="ECO:0000313" key="5">
    <source>
        <dbReference type="Proteomes" id="UP001596122"/>
    </source>
</evidence>
<dbReference type="InterPro" id="IPR016181">
    <property type="entry name" value="Acyl_CoA_acyltransferase"/>
</dbReference>
<keyword evidence="2 4" id="KW-0012">Acyltransferase</keyword>
<dbReference type="InterPro" id="IPR000182">
    <property type="entry name" value="GNAT_dom"/>
</dbReference>
<protein>
    <submittedName>
        <fullName evidence="4">GNAT family N-acetyltransferase</fullName>
        <ecNumber evidence="4">2.3.1.-</ecNumber>
    </submittedName>
</protein>
<dbReference type="GO" id="GO:0016746">
    <property type="term" value="F:acyltransferase activity"/>
    <property type="evidence" value="ECO:0007669"/>
    <property type="project" value="UniProtKB-KW"/>
</dbReference>
<dbReference type="Gene3D" id="3.40.630.30">
    <property type="match status" value="1"/>
</dbReference>
<sequence length="185" mass="19332">MPSSPTLRRAVVADAPGLARVHVRAWQAAYRGVMSDDYLDGLDVGQRTAWWRDRLSAPGAGPTVAVVDGAVVGFAHAGSAREAATGDDGELYAINLDPSVWRQGIGTALLRAAEADLRTGGHRVAALWVATANPRARAFYERHGWRADGVSRTVAVGGLGGGDTVEVAETRYGTDLLGGSVGPSR</sequence>
<dbReference type="EC" id="2.3.1.-" evidence="4"/>